<proteinExistence type="predicted"/>
<dbReference type="SUPFAM" id="SSF53067">
    <property type="entry name" value="Actin-like ATPase domain"/>
    <property type="match status" value="2"/>
</dbReference>
<reference evidence="2 3" key="1">
    <citation type="submission" date="2014-04" db="EMBL/GenBank/DDBJ databases">
        <title>A comprehensive comparison of genomes of Erythrobacter spp. strains.</title>
        <authorList>
            <person name="Zheng Q."/>
        </authorList>
    </citation>
    <scope>NUCLEOTIDE SEQUENCE [LARGE SCALE GENOMIC DNA]</scope>
    <source>
        <strain evidence="2 3">DSM 6997</strain>
    </source>
</reference>
<accession>A0A074MEB0</accession>
<dbReference type="Proteomes" id="UP000027647">
    <property type="component" value="Unassembled WGS sequence"/>
</dbReference>
<dbReference type="PANTHER" id="PTHR30005:SF0">
    <property type="entry name" value="RETROGRADE REGULATION PROTEIN 2"/>
    <property type="match status" value="1"/>
</dbReference>
<protein>
    <submittedName>
        <fullName evidence="2">Exopolyphosphatase</fullName>
    </submittedName>
</protein>
<dbReference type="Gene3D" id="1.10.3210.10">
    <property type="entry name" value="Hypothetical protein af1432"/>
    <property type="match status" value="1"/>
</dbReference>
<evidence type="ECO:0000259" key="1">
    <source>
        <dbReference type="Pfam" id="PF02541"/>
    </source>
</evidence>
<dbReference type="InterPro" id="IPR043129">
    <property type="entry name" value="ATPase_NBD"/>
</dbReference>
<dbReference type="OrthoDB" id="3698573at2"/>
<organism evidence="2 3">
    <name type="scientific">Erythrobacter longus</name>
    <dbReference type="NCBI Taxonomy" id="1044"/>
    <lineage>
        <taxon>Bacteria</taxon>
        <taxon>Pseudomonadati</taxon>
        <taxon>Pseudomonadota</taxon>
        <taxon>Alphaproteobacteria</taxon>
        <taxon>Sphingomonadales</taxon>
        <taxon>Erythrobacteraceae</taxon>
        <taxon>Erythrobacter/Porphyrobacter group</taxon>
        <taxon>Erythrobacter</taxon>
    </lineage>
</organism>
<dbReference type="EMBL" id="JMIW01000003">
    <property type="protein sequence ID" value="KEO90198.1"/>
    <property type="molecule type" value="Genomic_DNA"/>
</dbReference>
<keyword evidence="3" id="KW-1185">Reference proteome</keyword>
<dbReference type="InterPro" id="IPR050273">
    <property type="entry name" value="GppA/Ppx_hydrolase"/>
</dbReference>
<dbReference type="InterPro" id="IPR003695">
    <property type="entry name" value="Ppx_GppA_N"/>
</dbReference>
<dbReference type="GO" id="GO:0006357">
    <property type="term" value="P:regulation of transcription by RNA polymerase II"/>
    <property type="evidence" value="ECO:0007669"/>
    <property type="project" value="TreeGrafter"/>
</dbReference>
<dbReference type="Pfam" id="PF02541">
    <property type="entry name" value="Ppx-GppA"/>
    <property type="match status" value="1"/>
</dbReference>
<sequence length="516" mass="55756">MSSAKRRAGRDGTFSGNTPGRAIIDIGSNTVRLMIYGGSMRAPTVLLNEKVTAKLGRDIASEGVLADEAIDLSMRGLKRFALLLEDLKVEHVDTVATAAVREASNGKKFIRQLKKLGFDPRIVSGEEEACLSANGIIGAFPGARGTVADLGGGSLELVRIGDEGVRDPVSLPLGTLRLPDYRGNSRSDMRNALEKALKKGAPDIVKGEPLYLVGGTLRTMAVYVMQEEGHPLSDPHGFELDPKQAKRFLGKALANETMESLKMRERISTMRAEKLPDASVLAEAMLSRFEPSRIIFSSWGIREGLLYSSLPEHTQARDPLLAGISVFAAQRGAPTILATRIAGWTVDAAPSRVLGSKSHGSERLRMAATMLALASMQIEPNIRVPHAIDWALHKRWIALDSKERAMLAAAIAANGNVLELPSEVTALASEEALEEAVCWGLAVRLARRLGAGSRRSLQESRLSVQDGTLTMRLAQSQAALFGFSTEKDIKLLAGRLGLDWIVEVVADDEIRKAKSR</sequence>
<dbReference type="AlphaFoldDB" id="A0A074MEB0"/>
<dbReference type="STRING" id="1044.EH31_08895"/>
<feature type="domain" description="Ppx/GppA phosphatase N-terminal" evidence="1">
    <location>
        <begin position="43"/>
        <end position="313"/>
    </location>
</feature>
<evidence type="ECO:0000313" key="2">
    <source>
        <dbReference type="EMBL" id="KEO90198.1"/>
    </source>
</evidence>
<dbReference type="Gene3D" id="3.30.420.40">
    <property type="match status" value="1"/>
</dbReference>
<dbReference type="Gene3D" id="3.30.420.150">
    <property type="entry name" value="Exopolyphosphatase. Domain 2"/>
    <property type="match status" value="1"/>
</dbReference>
<dbReference type="CDD" id="cd24052">
    <property type="entry name" value="ASKHA_NBD_HpPPX-GppA-like"/>
    <property type="match status" value="1"/>
</dbReference>
<evidence type="ECO:0000313" key="3">
    <source>
        <dbReference type="Proteomes" id="UP000027647"/>
    </source>
</evidence>
<gene>
    <name evidence="2" type="ORF">EH31_08895</name>
</gene>
<dbReference type="eggNOG" id="COG0248">
    <property type="taxonomic scope" value="Bacteria"/>
</dbReference>
<dbReference type="RefSeq" id="WP_034959662.1">
    <property type="nucleotide sequence ID" value="NZ_JMIW01000003.1"/>
</dbReference>
<comment type="caution">
    <text evidence="2">The sequence shown here is derived from an EMBL/GenBank/DDBJ whole genome shotgun (WGS) entry which is preliminary data.</text>
</comment>
<dbReference type="PANTHER" id="PTHR30005">
    <property type="entry name" value="EXOPOLYPHOSPHATASE"/>
    <property type="match status" value="1"/>
</dbReference>
<name>A0A074MEB0_ERYLO</name>